<sequence length="533" mass="56032">MDLATVWAWAVERFPTRRAVGGPRPMTFAEWDARTARLAHTLLALGVRRGDRVALVLHGGEPAASLHLAAQRLGAVATPLSPRFGPPELAHCLADAAPALVVSEPATEEATAAALADERIRPVAHLDLEQVERQSLDRPDSAPSDPPRPDDVSVMLYTSGTTGRPKGVPRTHRAEHAAAVAHLVQTGGRPGDVVLGVMPLFHTMGVRTLLATIVAGGTWVPQARFDAAEAAELIARERVTSLYLVPTMYWSLLRDADPAALAAVRRLAYAGAPMAPALAERLVDAVAPEAFVNHFGSTEIYTFTIGPDVAAKPGCAGRAGMFSRVRLVDPSPGAGPDDEVAPGEQGQVAVSMASPEAFAGYWLRPDATARAVRGGWYFTGDLAVADEDGDLWVAGRVDDMINTGGENVYPDEIEAALVRCPAVADVVVVGLPDERWGQAVTAFVVPAAGVAPADAVVAADRWGHDALPSLRRPKRVIAVDAVPRSAVGKTLRRVLVGGDYTALADSAAPVPSEGHLRSPRSSDGALRSDRGTA</sequence>
<name>A0A4R6VXR8_9PSEU</name>
<evidence type="ECO:0000259" key="3">
    <source>
        <dbReference type="Pfam" id="PF13193"/>
    </source>
</evidence>
<feature type="domain" description="AMP-binding enzyme C-terminal" evidence="3">
    <location>
        <begin position="412"/>
        <end position="489"/>
    </location>
</feature>
<dbReference type="AlphaFoldDB" id="A0A4R6VXR8"/>
<feature type="region of interest" description="Disordered" evidence="1">
    <location>
        <begin position="507"/>
        <end position="533"/>
    </location>
</feature>
<dbReference type="RefSeq" id="WP_133824720.1">
    <property type="nucleotide sequence ID" value="NZ_BAABHR010000023.1"/>
</dbReference>
<dbReference type="EMBL" id="SNYO01000001">
    <property type="protein sequence ID" value="TDQ65355.1"/>
    <property type="molecule type" value="Genomic_DNA"/>
</dbReference>
<dbReference type="SUPFAM" id="SSF56801">
    <property type="entry name" value="Acetyl-CoA synthetase-like"/>
    <property type="match status" value="1"/>
</dbReference>
<proteinExistence type="predicted"/>
<dbReference type="PANTHER" id="PTHR43201:SF32">
    <property type="entry name" value="2-SUCCINYLBENZOATE--COA LIGASE, CHLOROPLASTIC_PEROXISOMAL"/>
    <property type="match status" value="1"/>
</dbReference>
<dbReference type="Gene3D" id="3.30.300.30">
    <property type="match status" value="1"/>
</dbReference>
<dbReference type="PROSITE" id="PS00455">
    <property type="entry name" value="AMP_BINDING"/>
    <property type="match status" value="1"/>
</dbReference>
<evidence type="ECO:0000256" key="1">
    <source>
        <dbReference type="SAM" id="MobiDB-lite"/>
    </source>
</evidence>
<dbReference type="InterPro" id="IPR025110">
    <property type="entry name" value="AMP-bd_C"/>
</dbReference>
<dbReference type="GO" id="GO:0006631">
    <property type="term" value="P:fatty acid metabolic process"/>
    <property type="evidence" value="ECO:0007669"/>
    <property type="project" value="TreeGrafter"/>
</dbReference>
<dbReference type="InterPro" id="IPR000873">
    <property type="entry name" value="AMP-dep_synth/lig_dom"/>
</dbReference>
<dbReference type="PANTHER" id="PTHR43201">
    <property type="entry name" value="ACYL-COA SYNTHETASE"/>
    <property type="match status" value="1"/>
</dbReference>
<evidence type="ECO:0000259" key="2">
    <source>
        <dbReference type="Pfam" id="PF00501"/>
    </source>
</evidence>
<dbReference type="OrthoDB" id="3172305at2"/>
<dbReference type="Pfam" id="PF13193">
    <property type="entry name" value="AMP-binding_C"/>
    <property type="match status" value="1"/>
</dbReference>
<evidence type="ECO:0000313" key="5">
    <source>
        <dbReference type="Proteomes" id="UP000295705"/>
    </source>
</evidence>
<dbReference type="InterPro" id="IPR045851">
    <property type="entry name" value="AMP-bd_C_sf"/>
</dbReference>
<dbReference type="InterPro" id="IPR020845">
    <property type="entry name" value="AMP-binding_CS"/>
</dbReference>
<dbReference type="Pfam" id="PF00501">
    <property type="entry name" value="AMP-binding"/>
    <property type="match status" value="1"/>
</dbReference>
<feature type="domain" description="AMP-dependent synthetase/ligase" evidence="2">
    <location>
        <begin position="9"/>
        <end position="362"/>
    </location>
</feature>
<accession>A0A4R6VXR8</accession>
<dbReference type="GO" id="GO:0031956">
    <property type="term" value="F:medium-chain fatty acid-CoA ligase activity"/>
    <property type="evidence" value="ECO:0007669"/>
    <property type="project" value="TreeGrafter"/>
</dbReference>
<reference evidence="4 5" key="1">
    <citation type="submission" date="2019-03" db="EMBL/GenBank/DDBJ databases">
        <title>Genomic Encyclopedia of Type Strains, Phase IV (KMG-IV): sequencing the most valuable type-strain genomes for metagenomic binning, comparative biology and taxonomic classification.</title>
        <authorList>
            <person name="Goeker M."/>
        </authorList>
    </citation>
    <scope>NUCLEOTIDE SEQUENCE [LARGE SCALE GENOMIC DNA]</scope>
    <source>
        <strain evidence="4 5">DSM 45775</strain>
    </source>
</reference>
<dbReference type="Proteomes" id="UP000295705">
    <property type="component" value="Unassembled WGS sequence"/>
</dbReference>
<protein>
    <submittedName>
        <fullName evidence="4">2-furoate---CoA ligase</fullName>
    </submittedName>
</protein>
<feature type="region of interest" description="Disordered" evidence="1">
    <location>
        <begin position="132"/>
        <end position="170"/>
    </location>
</feature>
<dbReference type="InterPro" id="IPR042099">
    <property type="entry name" value="ANL_N_sf"/>
</dbReference>
<comment type="caution">
    <text evidence="4">The sequence shown here is derived from an EMBL/GenBank/DDBJ whole genome shotgun (WGS) entry which is preliminary data.</text>
</comment>
<gene>
    <name evidence="4" type="ORF">EV188_101605</name>
</gene>
<keyword evidence="5" id="KW-1185">Reference proteome</keyword>
<keyword evidence="4" id="KW-0436">Ligase</keyword>
<organism evidence="4 5">
    <name type="scientific">Actinomycetospora succinea</name>
    <dbReference type="NCBI Taxonomy" id="663603"/>
    <lineage>
        <taxon>Bacteria</taxon>
        <taxon>Bacillati</taxon>
        <taxon>Actinomycetota</taxon>
        <taxon>Actinomycetes</taxon>
        <taxon>Pseudonocardiales</taxon>
        <taxon>Pseudonocardiaceae</taxon>
        <taxon>Actinomycetospora</taxon>
    </lineage>
</organism>
<evidence type="ECO:0000313" key="4">
    <source>
        <dbReference type="EMBL" id="TDQ65355.1"/>
    </source>
</evidence>
<dbReference type="Gene3D" id="3.40.50.12780">
    <property type="entry name" value="N-terminal domain of ligase-like"/>
    <property type="match status" value="1"/>
</dbReference>